<proteinExistence type="predicted"/>
<keyword evidence="1" id="KW-0614">Plasmid</keyword>
<dbReference type="EMBL" id="LR828254">
    <property type="protein sequence ID" value="CAD0362575.1"/>
    <property type="molecule type" value="Genomic_DNA"/>
</dbReference>
<name>A0A6V7FHY0_9XANT</name>
<protein>
    <submittedName>
        <fullName evidence="1">Uncharacterized protein</fullName>
    </submittedName>
</protein>
<dbReference type="AlphaFoldDB" id="A0A6V7FHY0"/>
<sequence>MSNSDQTPVAAKSIPFFGTMHRVGNTVFTTSLNLAVRYCNHGYQIILIAKRIDSRGNETIIELPSPHIAATAAEARMIVADTLAPFVERLMVGERSTHESVH</sequence>
<accession>A0A6V7FHY0</accession>
<evidence type="ECO:0000313" key="1">
    <source>
        <dbReference type="EMBL" id="CAD0362575.1"/>
    </source>
</evidence>
<reference evidence="1" key="1">
    <citation type="submission" date="2020-07" db="EMBL/GenBank/DDBJ databases">
        <authorList>
            <person name="Pothier F. J."/>
        </authorList>
    </citation>
    <scope>NUCLEOTIDE SEQUENCE [LARGE SCALE GENOMIC DNA]</scope>
    <source>
        <plasmid evidence="1">CFBP8129_p211</plasmid>
    </source>
</reference>
<dbReference type="RefSeq" id="WP_125459561.1">
    <property type="nucleotide sequence ID" value="NZ_CP018729.1"/>
</dbReference>
<geneLocation type="plasmid" evidence="1">
    <name>CFBP8129_p211</name>
</geneLocation>
<dbReference type="EMBL" id="LR828254">
    <property type="protein sequence ID" value="CAD0362573.1"/>
    <property type="molecule type" value="Genomic_DNA"/>
</dbReference>
<gene>
    <name evidence="1" type="ORF">CFBP8129_45760</name>
</gene>
<organism evidence="1">
    <name type="scientific">Xanthomonas hortorum pv. gardneri</name>
    <dbReference type="NCBI Taxonomy" id="2754056"/>
    <lineage>
        <taxon>Bacteria</taxon>
        <taxon>Pseudomonadati</taxon>
        <taxon>Pseudomonadota</taxon>
        <taxon>Gammaproteobacteria</taxon>
        <taxon>Lysobacterales</taxon>
        <taxon>Lysobacteraceae</taxon>
        <taxon>Xanthomonas</taxon>
    </lineage>
</organism>